<comment type="caution">
    <text evidence="3">The sequence shown here is derived from an EMBL/GenBank/DDBJ whole genome shotgun (WGS) entry which is preliminary data.</text>
</comment>
<protein>
    <recommendedName>
        <fullName evidence="2">Nephrocystin 3-like N-terminal domain-containing protein</fullName>
    </recommendedName>
</protein>
<gene>
    <name evidence="3" type="ORF">H1R20_g2069</name>
</gene>
<evidence type="ECO:0000259" key="2">
    <source>
        <dbReference type="Pfam" id="PF24883"/>
    </source>
</evidence>
<accession>A0A9W8MN42</accession>
<evidence type="ECO:0000256" key="1">
    <source>
        <dbReference type="ARBA" id="ARBA00022737"/>
    </source>
</evidence>
<feature type="non-terminal residue" evidence="3">
    <location>
        <position position="789"/>
    </location>
</feature>
<name>A0A9W8MN42_9AGAR</name>
<keyword evidence="4" id="KW-1185">Reference proteome</keyword>
<organism evidence="3 4">
    <name type="scientific">Candolleomyces eurysporus</name>
    <dbReference type="NCBI Taxonomy" id="2828524"/>
    <lineage>
        <taxon>Eukaryota</taxon>
        <taxon>Fungi</taxon>
        <taxon>Dikarya</taxon>
        <taxon>Basidiomycota</taxon>
        <taxon>Agaricomycotina</taxon>
        <taxon>Agaricomycetes</taxon>
        <taxon>Agaricomycetidae</taxon>
        <taxon>Agaricales</taxon>
        <taxon>Agaricineae</taxon>
        <taxon>Psathyrellaceae</taxon>
        <taxon>Candolleomyces</taxon>
    </lineage>
</organism>
<dbReference type="Pfam" id="PF24883">
    <property type="entry name" value="NPHP3_N"/>
    <property type="match status" value="1"/>
</dbReference>
<sequence length="789" mass="88030">MLAHEIGSIHPQTIPKIEEAIEQCHGTSLETHLKEYILEPLRSLKRPHPLVIIIDAIDEWRDHLTFMPALSYLNSESSVVKFIITTCLDPCASHLPGSDNILLQTYPLLPKSDEVIKIYFDEHFEAVASANGRSASNADVNRLVELSGGLPLWTSTVISLLSHRFSDSLPHEILLKVISSQHQNVSSGGLIELYRIALAHLFPSPGVQRLFRLYIGAAIVLQKPLSLSDFSILTGLPSHAIRHIQFTLSVLQIWVPPSDSENRVYPAIMLFHLSFLKFVQAATTERAFATPAFDSHSTLGLACLNQVASLPPPSLPQTSPLCDLHHYAVKYWPVHVSNGTPRSNDLWLQTEHCSMLQRITADSQRRWATLFLQSLMPGRCELMMEYVTAAQDGMISFLRRLARCLGKCDGERWGFGIACLEVALRIDGGNAKVWLDLGRCHNARGNSIGSLKMHEAAVEAFRHALRLRSDVHPNLSQSHNKVASGLWHCYQQPIGNTSTSNAAMCCQKALSTLPVPCPNRFSLLNHLGVALQAVYEHTGDIATLNEIISLNHEVLKLLPATHQGRAALLNNNAIALHALYDRNSDVKTLNEVISLRREVLELRPASHPARAMSLSNLAVALCALHRHNQQIETLIEAISLDREALALRPPPHPYRPLSLINLASSLHALYQRTDDLDTQNKVISLNREAVALLSTAHPLRPSSLHNLARSLLSLYERNGALGVLDEVISLCRELLILRPPGHRYRRIHVEFLVELLEKRFRVTEDARDLAEIEHFKTEYAALMAKEISK</sequence>
<feature type="domain" description="Nephrocystin 3-like N-terminal" evidence="2">
    <location>
        <begin position="2"/>
        <end position="85"/>
    </location>
</feature>
<dbReference type="InterPro" id="IPR056884">
    <property type="entry name" value="NPHP3-like_N"/>
</dbReference>
<dbReference type="SUPFAM" id="SSF48452">
    <property type="entry name" value="TPR-like"/>
    <property type="match status" value="2"/>
</dbReference>
<dbReference type="OrthoDB" id="9991317at2759"/>
<dbReference type="SUPFAM" id="SSF52540">
    <property type="entry name" value="P-loop containing nucleoside triphosphate hydrolases"/>
    <property type="match status" value="1"/>
</dbReference>
<dbReference type="AlphaFoldDB" id="A0A9W8MN42"/>
<dbReference type="InterPro" id="IPR027417">
    <property type="entry name" value="P-loop_NTPase"/>
</dbReference>
<dbReference type="Pfam" id="PF13374">
    <property type="entry name" value="TPR_10"/>
    <property type="match status" value="1"/>
</dbReference>
<evidence type="ECO:0000313" key="3">
    <source>
        <dbReference type="EMBL" id="KAJ2935018.1"/>
    </source>
</evidence>
<dbReference type="InterPro" id="IPR019734">
    <property type="entry name" value="TPR_rpt"/>
</dbReference>
<dbReference type="Proteomes" id="UP001140091">
    <property type="component" value="Unassembled WGS sequence"/>
</dbReference>
<proteinExistence type="predicted"/>
<dbReference type="SMART" id="SM00028">
    <property type="entry name" value="TPR"/>
    <property type="match status" value="3"/>
</dbReference>
<dbReference type="Gene3D" id="1.25.40.10">
    <property type="entry name" value="Tetratricopeptide repeat domain"/>
    <property type="match status" value="2"/>
</dbReference>
<reference evidence="3" key="1">
    <citation type="submission" date="2022-06" db="EMBL/GenBank/DDBJ databases">
        <title>Genome Sequence of Candolleomyces eurysporus.</title>
        <authorList>
            <person name="Buettner E."/>
        </authorList>
    </citation>
    <scope>NUCLEOTIDE SEQUENCE</scope>
    <source>
        <strain evidence="3">VTCC 930004</strain>
    </source>
</reference>
<evidence type="ECO:0000313" key="4">
    <source>
        <dbReference type="Proteomes" id="UP001140091"/>
    </source>
</evidence>
<dbReference type="InterPro" id="IPR011990">
    <property type="entry name" value="TPR-like_helical_dom_sf"/>
</dbReference>
<dbReference type="PANTHER" id="PTHR19959">
    <property type="entry name" value="KINESIN LIGHT CHAIN"/>
    <property type="match status" value="1"/>
</dbReference>
<keyword evidence="1" id="KW-0677">Repeat</keyword>
<dbReference type="PANTHER" id="PTHR19959:SF119">
    <property type="entry name" value="FUNGAL LIPASE-LIKE DOMAIN-CONTAINING PROTEIN"/>
    <property type="match status" value="1"/>
</dbReference>
<dbReference type="EMBL" id="JANBPK010000706">
    <property type="protein sequence ID" value="KAJ2935018.1"/>
    <property type="molecule type" value="Genomic_DNA"/>
</dbReference>